<organism evidence="1 2">
    <name type="scientific">Gordonia aichiensis NBRC 108223</name>
    <dbReference type="NCBI Taxonomy" id="1220583"/>
    <lineage>
        <taxon>Bacteria</taxon>
        <taxon>Bacillati</taxon>
        <taxon>Actinomycetota</taxon>
        <taxon>Actinomycetes</taxon>
        <taxon>Mycobacteriales</taxon>
        <taxon>Gordoniaceae</taxon>
        <taxon>Gordonia</taxon>
    </lineage>
</organism>
<sequence length="279" mass="29984">MRSDVNHGKGESSLRKQWWRAVERGGFGDGAAALTMLSQLRDRARVADAADVVSLAWSTTGSLYRQSGRHDLAVGFDAAALAELADPFGSTDPWVRVAAHDALVGLAADALGRFRFDSSARLLARARALVNTDTAVGNPALGEWTAFVTKVRPLVRERWVGTELAICTGDGERGRRLIGEAQMMMSSVSPDHERHHIKTALIAAAATEKASEAYTVAKSCVNRAEAGGFVPLTWASTSLLHGLGDTSDTTIAGITRLHDMLVDRGMPFRRPPLDPSRPD</sequence>
<accession>L7KL63</accession>
<dbReference type="Proteomes" id="UP000010988">
    <property type="component" value="Unassembled WGS sequence"/>
</dbReference>
<keyword evidence="2" id="KW-1185">Reference proteome</keyword>
<gene>
    <name evidence="1" type="ORF">GOACH_06_01890</name>
</gene>
<proteinExistence type="predicted"/>
<dbReference type="AlphaFoldDB" id="L7KL63"/>
<protein>
    <submittedName>
        <fullName evidence="1">Uncharacterized protein</fullName>
    </submittedName>
</protein>
<evidence type="ECO:0000313" key="2">
    <source>
        <dbReference type="Proteomes" id="UP000010988"/>
    </source>
</evidence>
<name>L7KL63_9ACTN</name>
<comment type="caution">
    <text evidence="1">The sequence shown here is derived from an EMBL/GenBank/DDBJ whole genome shotgun (WGS) entry which is preliminary data.</text>
</comment>
<reference evidence="1 2" key="1">
    <citation type="submission" date="2012-12" db="EMBL/GenBank/DDBJ databases">
        <title>Whole genome shotgun sequence of Gordonia aichiensis NBRC 108223.</title>
        <authorList>
            <person name="Isaki-Nakamura S."/>
            <person name="Hosoyama A."/>
            <person name="Tsuchikane K."/>
            <person name="Ando Y."/>
            <person name="Baba S."/>
            <person name="Ohji S."/>
            <person name="Hamada M."/>
            <person name="Tamura T."/>
            <person name="Yamazoe A."/>
            <person name="Yamazaki S."/>
            <person name="Fujita N."/>
        </authorList>
    </citation>
    <scope>NUCLEOTIDE SEQUENCE [LARGE SCALE GENOMIC DNA]</scope>
    <source>
        <strain evidence="1 2">NBRC 108223</strain>
    </source>
</reference>
<dbReference type="EMBL" id="BANR01000006">
    <property type="protein sequence ID" value="GAC48692.1"/>
    <property type="molecule type" value="Genomic_DNA"/>
</dbReference>
<dbReference type="STRING" id="1220583.GOACH_06_01890"/>
<evidence type="ECO:0000313" key="1">
    <source>
        <dbReference type="EMBL" id="GAC48692.1"/>
    </source>
</evidence>
<dbReference type="RefSeq" id="WP_005174146.1">
    <property type="nucleotide sequence ID" value="NZ_BANR01000006.1"/>
</dbReference>
<dbReference type="eggNOG" id="ENOG5033TR6">
    <property type="taxonomic scope" value="Bacteria"/>
</dbReference>